<gene>
    <name evidence="2" type="ORF">F5891DRAFT_973825</name>
</gene>
<protein>
    <submittedName>
        <fullName evidence="2">Uncharacterized protein</fullName>
    </submittedName>
</protein>
<accession>A0AAD4ELQ4</accession>
<dbReference type="AlphaFoldDB" id="A0AAD4ELQ4"/>
<organism evidence="2 3">
    <name type="scientific">Suillus fuscotomentosus</name>
    <dbReference type="NCBI Taxonomy" id="1912939"/>
    <lineage>
        <taxon>Eukaryota</taxon>
        <taxon>Fungi</taxon>
        <taxon>Dikarya</taxon>
        <taxon>Basidiomycota</taxon>
        <taxon>Agaricomycotina</taxon>
        <taxon>Agaricomycetes</taxon>
        <taxon>Agaricomycetidae</taxon>
        <taxon>Boletales</taxon>
        <taxon>Suillineae</taxon>
        <taxon>Suillaceae</taxon>
        <taxon>Suillus</taxon>
    </lineage>
</organism>
<keyword evidence="1" id="KW-1133">Transmembrane helix</keyword>
<feature type="transmembrane region" description="Helical" evidence="1">
    <location>
        <begin position="95"/>
        <end position="122"/>
    </location>
</feature>
<dbReference type="GeneID" id="64670693"/>
<feature type="transmembrane region" description="Helical" evidence="1">
    <location>
        <begin position="38"/>
        <end position="56"/>
    </location>
</feature>
<dbReference type="Proteomes" id="UP001195769">
    <property type="component" value="Unassembled WGS sequence"/>
</dbReference>
<keyword evidence="3" id="KW-1185">Reference proteome</keyword>
<comment type="caution">
    <text evidence="2">The sequence shown here is derived from an EMBL/GenBank/DDBJ whole genome shotgun (WGS) entry which is preliminary data.</text>
</comment>
<keyword evidence="1" id="KW-0812">Transmembrane</keyword>
<evidence type="ECO:0000313" key="3">
    <source>
        <dbReference type="Proteomes" id="UP001195769"/>
    </source>
</evidence>
<proteinExistence type="predicted"/>
<sequence>MFDNPSFVLKGILDTEIQQKPVPEIHARLLNRSNRGSSPNTVGGVSFLMTILIWFVDSTIENALSSAVVGLMYGPIFPGTLGLCNDILPRDVHMVSMAILTAVASAGSVSQNVAMFVLWLFFPSSPPVRVSYSV</sequence>
<reference evidence="2" key="1">
    <citation type="journal article" date="2020" name="New Phytol.">
        <title>Comparative genomics reveals dynamic genome evolution in host specialist ectomycorrhizal fungi.</title>
        <authorList>
            <person name="Lofgren L.A."/>
            <person name="Nguyen N.H."/>
            <person name="Vilgalys R."/>
            <person name="Ruytinx J."/>
            <person name="Liao H.L."/>
            <person name="Branco S."/>
            <person name="Kuo A."/>
            <person name="LaButti K."/>
            <person name="Lipzen A."/>
            <person name="Andreopoulos W."/>
            <person name="Pangilinan J."/>
            <person name="Riley R."/>
            <person name="Hundley H."/>
            <person name="Na H."/>
            <person name="Barry K."/>
            <person name="Grigoriev I.V."/>
            <person name="Stajich J.E."/>
            <person name="Kennedy P.G."/>
        </authorList>
    </citation>
    <scope>NUCLEOTIDE SEQUENCE</scope>
    <source>
        <strain evidence="2">FC203</strain>
    </source>
</reference>
<dbReference type="EMBL" id="JABBWK010000001">
    <property type="protein sequence ID" value="KAG1908406.1"/>
    <property type="molecule type" value="Genomic_DNA"/>
</dbReference>
<dbReference type="RefSeq" id="XP_041233981.1">
    <property type="nucleotide sequence ID" value="XM_041376395.1"/>
</dbReference>
<feature type="transmembrane region" description="Helical" evidence="1">
    <location>
        <begin position="62"/>
        <end position="83"/>
    </location>
</feature>
<evidence type="ECO:0000256" key="1">
    <source>
        <dbReference type="SAM" id="Phobius"/>
    </source>
</evidence>
<name>A0AAD4ELQ4_9AGAM</name>
<dbReference type="InterPro" id="IPR036259">
    <property type="entry name" value="MFS_trans_sf"/>
</dbReference>
<keyword evidence="1" id="KW-0472">Membrane</keyword>
<dbReference type="SUPFAM" id="SSF103473">
    <property type="entry name" value="MFS general substrate transporter"/>
    <property type="match status" value="1"/>
</dbReference>
<evidence type="ECO:0000313" key="2">
    <source>
        <dbReference type="EMBL" id="KAG1908406.1"/>
    </source>
</evidence>